<dbReference type="Proteomes" id="UP001152531">
    <property type="component" value="Unassembled WGS sequence"/>
</dbReference>
<proteinExistence type="predicted"/>
<evidence type="ECO:0000313" key="2">
    <source>
        <dbReference type="Proteomes" id="UP001152531"/>
    </source>
</evidence>
<reference evidence="1" key="1">
    <citation type="submission" date="2022-06" db="EMBL/GenBank/DDBJ databases">
        <authorList>
            <person name="Legras J.-L."/>
            <person name="Devillers H."/>
            <person name="Grondin C."/>
        </authorList>
    </citation>
    <scope>NUCLEOTIDE SEQUENCE</scope>
    <source>
        <strain evidence="1">CLIB 1444</strain>
    </source>
</reference>
<name>A0ACA9YF14_9ASCO</name>
<protein>
    <submittedName>
        <fullName evidence="1">COP9 signalosome complex subunit 5</fullName>
    </submittedName>
</protein>
<keyword evidence="2" id="KW-1185">Reference proteome</keyword>
<gene>
    <name evidence="1" type="ORF">CLIB1444_15S02190</name>
</gene>
<evidence type="ECO:0000313" key="1">
    <source>
        <dbReference type="EMBL" id="CAH6723479.1"/>
    </source>
</evidence>
<sequence>MKDLQKISHIIKLDAIDQTSKAKDGEFYESLINDETVMSSRPWKTDVKYFRKVAISSKSVLKMSKHAVSGGNIEIMGMLVGKIYENTIVVNDVYGLPVEGTETRVNAQVEGYEYMVSYLTQHKKIKPNENIVGWYHSHPGYGCWLSGIDVATQALNQNFQDPYLAIVVDPKKSLTGSIEIGAFRTFPDDYKHEEKKIQPDGVGDKMGEFGMHADKYYPLDIEFFKTANEEELIKIINKETWINEFKDKKEINDSYDKTTQNKIKAINDNLSKLIKNNKNGQSHVNKQFFNNQLHSVFTNGRDKEDNLMSEDSEEDTFDSDMDQDDNDPDTESGTANDFEMEDFDKDNLRPERSGVNRNSPRPDFLKKLAVKRINSLKLNQASEVDDITKEIISDELKRMVKVDIQKKIFS</sequence>
<dbReference type="EMBL" id="CALSDN010000015">
    <property type="protein sequence ID" value="CAH6723479.1"/>
    <property type="molecule type" value="Genomic_DNA"/>
</dbReference>
<accession>A0ACA9YF14</accession>
<comment type="caution">
    <text evidence="1">The sequence shown here is derived from an EMBL/GenBank/DDBJ whole genome shotgun (WGS) entry which is preliminary data.</text>
</comment>
<organism evidence="1 2">
    <name type="scientific">[Candida] jaroonii</name>
    <dbReference type="NCBI Taxonomy" id="467808"/>
    <lineage>
        <taxon>Eukaryota</taxon>
        <taxon>Fungi</taxon>
        <taxon>Dikarya</taxon>
        <taxon>Ascomycota</taxon>
        <taxon>Saccharomycotina</taxon>
        <taxon>Pichiomycetes</taxon>
        <taxon>Debaryomycetaceae</taxon>
        <taxon>Yamadazyma</taxon>
    </lineage>
</organism>